<proteinExistence type="predicted"/>
<dbReference type="PROSITE" id="PS51704">
    <property type="entry name" value="GP_PDE"/>
    <property type="match status" value="1"/>
</dbReference>
<comment type="caution">
    <text evidence="2">The sequence shown here is derived from an EMBL/GenBank/DDBJ whole genome shotgun (WGS) entry which is preliminary data.</text>
</comment>
<accession>A0A0F9HW96</accession>
<evidence type="ECO:0000259" key="1">
    <source>
        <dbReference type="PROSITE" id="PS51704"/>
    </source>
</evidence>
<sequence>LMVEKTFIWGHRGTGFKGVSNSMSSFQNAINIGVDGIKTEVKLSKDNKIFITYNQNLKTNGEAKALKELNSIEIKKYKLENGESIPTLTELFEEFKDSGIRYNFDIKTPEIGIRIIEIAEDYDLIDKVELAKTSTDSSLLPDIFSKIRETNSRITLINSIFLKHSSIGEEHFELENMRKLNVQVINVHYNFANFGLFKKVKDAGFKFYVWGVLFKRSMQKFLRMKYKGQYVDAIYSNFPGRLVNMRDNIQNN</sequence>
<dbReference type="InterPro" id="IPR030395">
    <property type="entry name" value="GP_PDE_dom"/>
</dbReference>
<dbReference type="PANTHER" id="PTHR46211:SF1">
    <property type="entry name" value="GLYCEROPHOSPHODIESTER PHOSPHODIESTERASE, CYTOPLASMIC"/>
    <property type="match status" value="1"/>
</dbReference>
<protein>
    <recommendedName>
        <fullName evidence="1">GP-PDE domain-containing protein</fullName>
    </recommendedName>
</protein>
<dbReference type="EMBL" id="LAZR01013935">
    <property type="protein sequence ID" value="KKM19671.1"/>
    <property type="molecule type" value="Genomic_DNA"/>
</dbReference>
<dbReference type="AlphaFoldDB" id="A0A0F9HW96"/>
<feature type="non-terminal residue" evidence="2">
    <location>
        <position position="1"/>
    </location>
</feature>
<reference evidence="2" key="1">
    <citation type="journal article" date="2015" name="Nature">
        <title>Complex archaea that bridge the gap between prokaryotes and eukaryotes.</title>
        <authorList>
            <person name="Spang A."/>
            <person name="Saw J.H."/>
            <person name="Jorgensen S.L."/>
            <person name="Zaremba-Niedzwiedzka K."/>
            <person name="Martijn J."/>
            <person name="Lind A.E."/>
            <person name="van Eijk R."/>
            <person name="Schleper C."/>
            <person name="Guy L."/>
            <person name="Ettema T.J."/>
        </authorList>
    </citation>
    <scope>NUCLEOTIDE SEQUENCE</scope>
</reference>
<dbReference type="Pfam" id="PF03009">
    <property type="entry name" value="GDPD"/>
    <property type="match status" value="1"/>
</dbReference>
<dbReference type="GO" id="GO:0006629">
    <property type="term" value="P:lipid metabolic process"/>
    <property type="evidence" value="ECO:0007669"/>
    <property type="project" value="InterPro"/>
</dbReference>
<dbReference type="InterPro" id="IPR017946">
    <property type="entry name" value="PLC-like_Pdiesterase_TIM-brl"/>
</dbReference>
<feature type="domain" description="GP-PDE" evidence="1">
    <location>
        <begin position="6"/>
        <end position="246"/>
    </location>
</feature>
<dbReference type="GO" id="GO:0008081">
    <property type="term" value="F:phosphoric diester hydrolase activity"/>
    <property type="evidence" value="ECO:0007669"/>
    <property type="project" value="InterPro"/>
</dbReference>
<dbReference type="PANTHER" id="PTHR46211">
    <property type="entry name" value="GLYCEROPHOSPHORYL DIESTER PHOSPHODIESTERASE"/>
    <property type="match status" value="1"/>
</dbReference>
<gene>
    <name evidence="2" type="ORF">LCGC14_1653260</name>
</gene>
<dbReference type="Gene3D" id="3.20.20.190">
    <property type="entry name" value="Phosphatidylinositol (PI) phosphodiesterase"/>
    <property type="match status" value="1"/>
</dbReference>
<organism evidence="2">
    <name type="scientific">marine sediment metagenome</name>
    <dbReference type="NCBI Taxonomy" id="412755"/>
    <lineage>
        <taxon>unclassified sequences</taxon>
        <taxon>metagenomes</taxon>
        <taxon>ecological metagenomes</taxon>
    </lineage>
</organism>
<evidence type="ECO:0000313" key="2">
    <source>
        <dbReference type="EMBL" id="KKM19671.1"/>
    </source>
</evidence>
<name>A0A0F9HW96_9ZZZZ</name>
<dbReference type="SUPFAM" id="SSF51695">
    <property type="entry name" value="PLC-like phosphodiesterases"/>
    <property type="match status" value="1"/>
</dbReference>